<dbReference type="PROSITE" id="PS00217">
    <property type="entry name" value="SUGAR_TRANSPORT_2"/>
    <property type="match status" value="1"/>
</dbReference>
<evidence type="ECO:0000256" key="3">
    <source>
        <dbReference type="ARBA" id="ARBA00022692"/>
    </source>
</evidence>
<feature type="transmembrane region" description="Helical" evidence="6">
    <location>
        <begin position="162"/>
        <end position="179"/>
    </location>
</feature>
<dbReference type="Pfam" id="PF07690">
    <property type="entry name" value="MFS_1"/>
    <property type="match status" value="1"/>
</dbReference>
<evidence type="ECO:0000256" key="6">
    <source>
        <dbReference type="SAM" id="Phobius"/>
    </source>
</evidence>
<protein>
    <submittedName>
        <fullName evidence="8">MFS transporter</fullName>
    </submittedName>
</protein>
<sequence>MNITKYQWKTLSASFLGYCLDSFDWMLLSFVMPLIITTWGVSGSDAGLIATVTTFGAVLGGWTMGILGEYFGRVRMLSITILAYSIFTGLCALSQNVEQLMFFRFLTGVGLGAEWGLAQALIAESWDPKLRARAASFVHSGWPVGYGLAAVVFSVFAPMFGWKGLFVVGVVPALVVFWIRKNVPESPAFEEIKKERAEIKEKLRRNQASQQDIQKSSFPLVYIFSKQHIRVTLPLLIFILGSYITYWGVMTWVPTMLYTEHQLSIAKTGIFIVALNVAGFIGANAFGWFSDRFGRKATYAPYLIVSAVVLYFYGHASSNTALLVLGIIFGFLIFGANAGQGAFYSEMFPTHVRSTALNVLTNIGRLVSAFSPYYIGYVSPKIGLGATLSLFSVLFIMMVAMLIFLPENKGRNILVQEENSLSA</sequence>
<keyword evidence="3 6" id="KW-0812">Transmembrane</keyword>
<feature type="transmembrane region" description="Helical" evidence="6">
    <location>
        <begin position="74"/>
        <end position="95"/>
    </location>
</feature>
<feature type="transmembrane region" description="Helical" evidence="6">
    <location>
        <begin position="101"/>
        <end position="122"/>
    </location>
</feature>
<evidence type="ECO:0000259" key="7">
    <source>
        <dbReference type="PROSITE" id="PS50850"/>
    </source>
</evidence>
<keyword evidence="9" id="KW-1185">Reference proteome</keyword>
<feature type="transmembrane region" description="Helical" evidence="6">
    <location>
        <begin position="269"/>
        <end position="287"/>
    </location>
</feature>
<comment type="caution">
    <text evidence="8">The sequence shown here is derived from an EMBL/GenBank/DDBJ whole genome shotgun (WGS) entry which is preliminary data.</text>
</comment>
<evidence type="ECO:0000256" key="4">
    <source>
        <dbReference type="ARBA" id="ARBA00022989"/>
    </source>
</evidence>
<feature type="transmembrane region" description="Helical" evidence="6">
    <location>
        <begin position="356"/>
        <end position="376"/>
    </location>
</feature>
<dbReference type="PANTHER" id="PTHR23508:SF10">
    <property type="entry name" value="CARBOXYLIC ACID TRANSPORTER PROTEIN HOMOLOG"/>
    <property type="match status" value="1"/>
</dbReference>
<keyword evidence="4 6" id="KW-1133">Transmembrane helix</keyword>
<proteinExistence type="predicted"/>
<dbReference type="PROSITE" id="PS50850">
    <property type="entry name" value="MFS"/>
    <property type="match status" value="1"/>
</dbReference>
<evidence type="ECO:0000256" key="2">
    <source>
        <dbReference type="ARBA" id="ARBA00022448"/>
    </source>
</evidence>
<name>A0ABT4QH14_9BACL</name>
<dbReference type="RefSeq" id="WP_269884674.1">
    <property type="nucleotide sequence ID" value="NZ_JAQAGZ010000021.1"/>
</dbReference>
<keyword evidence="5 6" id="KW-0472">Membrane</keyword>
<evidence type="ECO:0000313" key="9">
    <source>
        <dbReference type="Proteomes" id="UP001527882"/>
    </source>
</evidence>
<dbReference type="PANTHER" id="PTHR23508">
    <property type="entry name" value="CARBOXYLIC ACID TRANSPORTER PROTEIN HOMOLOG"/>
    <property type="match status" value="1"/>
</dbReference>
<dbReference type="InterPro" id="IPR036259">
    <property type="entry name" value="MFS_trans_sf"/>
</dbReference>
<dbReference type="SUPFAM" id="SSF103473">
    <property type="entry name" value="MFS general substrate transporter"/>
    <property type="match status" value="1"/>
</dbReference>
<feature type="transmembrane region" description="Helical" evidence="6">
    <location>
        <begin position="12"/>
        <end position="36"/>
    </location>
</feature>
<evidence type="ECO:0000313" key="8">
    <source>
        <dbReference type="EMBL" id="MCZ8516146.1"/>
    </source>
</evidence>
<accession>A0ABT4QH14</accession>
<comment type="subcellular location">
    <subcellularLocation>
        <location evidence="1">Cell membrane</location>
        <topology evidence="1">Multi-pass membrane protein</topology>
    </subcellularLocation>
</comment>
<dbReference type="EMBL" id="JAQAGZ010000021">
    <property type="protein sequence ID" value="MCZ8516146.1"/>
    <property type="molecule type" value="Genomic_DNA"/>
</dbReference>
<evidence type="ECO:0000256" key="1">
    <source>
        <dbReference type="ARBA" id="ARBA00004651"/>
    </source>
</evidence>
<feature type="transmembrane region" description="Helical" evidence="6">
    <location>
        <begin position="231"/>
        <end position="249"/>
    </location>
</feature>
<feature type="transmembrane region" description="Helical" evidence="6">
    <location>
        <begin position="48"/>
        <end position="67"/>
    </location>
</feature>
<dbReference type="Gene3D" id="1.20.1250.20">
    <property type="entry name" value="MFS general substrate transporter like domains"/>
    <property type="match status" value="1"/>
</dbReference>
<dbReference type="Proteomes" id="UP001527882">
    <property type="component" value="Unassembled WGS sequence"/>
</dbReference>
<keyword evidence="2" id="KW-0813">Transport</keyword>
<organism evidence="8 9">
    <name type="scientific">Paenibacillus gyeongsangnamensis</name>
    <dbReference type="NCBI Taxonomy" id="3388067"/>
    <lineage>
        <taxon>Bacteria</taxon>
        <taxon>Bacillati</taxon>
        <taxon>Bacillota</taxon>
        <taxon>Bacilli</taxon>
        <taxon>Bacillales</taxon>
        <taxon>Paenibacillaceae</taxon>
        <taxon>Paenibacillus</taxon>
    </lineage>
</organism>
<feature type="transmembrane region" description="Helical" evidence="6">
    <location>
        <begin position="382"/>
        <end position="405"/>
    </location>
</feature>
<dbReference type="InterPro" id="IPR020846">
    <property type="entry name" value="MFS_dom"/>
</dbReference>
<feature type="transmembrane region" description="Helical" evidence="6">
    <location>
        <begin position="134"/>
        <end position="156"/>
    </location>
</feature>
<gene>
    <name evidence="8" type="ORF">O9H85_27860</name>
</gene>
<feature type="domain" description="Major facilitator superfamily (MFS) profile" evidence="7">
    <location>
        <begin position="10"/>
        <end position="409"/>
    </location>
</feature>
<dbReference type="InterPro" id="IPR011701">
    <property type="entry name" value="MFS"/>
</dbReference>
<feature type="transmembrane region" description="Helical" evidence="6">
    <location>
        <begin position="322"/>
        <end position="344"/>
    </location>
</feature>
<evidence type="ECO:0000256" key="5">
    <source>
        <dbReference type="ARBA" id="ARBA00023136"/>
    </source>
</evidence>
<feature type="transmembrane region" description="Helical" evidence="6">
    <location>
        <begin position="299"/>
        <end position="316"/>
    </location>
</feature>
<dbReference type="InterPro" id="IPR005829">
    <property type="entry name" value="Sugar_transporter_CS"/>
</dbReference>
<reference evidence="8 9" key="1">
    <citation type="submission" date="2022-12" db="EMBL/GenBank/DDBJ databases">
        <title>Draft genome sequence of Paenibacillus sp. dW9.</title>
        <authorList>
            <person name="Choi E.-W."/>
            <person name="Kim D.-U."/>
        </authorList>
    </citation>
    <scope>NUCLEOTIDE SEQUENCE [LARGE SCALE GENOMIC DNA]</scope>
    <source>
        <strain evidence="9">dW9</strain>
    </source>
</reference>